<accession>A0A0C9WQF8</accession>
<reference evidence="1 2" key="1">
    <citation type="submission" date="2014-04" db="EMBL/GenBank/DDBJ databases">
        <authorList>
            <consortium name="DOE Joint Genome Institute"/>
            <person name="Kuo A."/>
            <person name="Kohler A."/>
            <person name="Nagy L.G."/>
            <person name="Floudas D."/>
            <person name="Copeland A."/>
            <person name="Barry K.W."/>
            <person name="Cichocki N."/>
            <person name="Veneault-Fourrey C."/>
            <person name="LaButti K."/>
            <person name="Lindquist E.A."/>
            <person name="Lipzen A."/>
            <person name="Lundell T."/>
            <person name="Morin E."/>
            <person name="Murat C."/>
            <person name="Sun H."/>
            <person name="Tunlid A."/>
            <person name="Henrissat B."/>
            <person name="Grigoriev I.V."/>
            <person name="Hibbett D.S."/>
            <person name="Martin F."/>
            <person name="Nordberg H.P."/>
            <person name="Cantor M.N."/>
            <person name="Hua S.X."/>
        </authorList>
    </citation>
    <scope>NUCLEOTIDE SEQUENCE [LARGE SCALE GENOMIC DNA]</scope>
    <source>
        <strain evidence="1 2">LaAM-08-1</strain>
    </source>
</reference>
<dbReference type="AlphaFoldDB" id="A0A0C9WQF8"/>
<organism evidence="1 2">
    <name type="scientific">Laccaria amethystina LaAM-08-1</name>
    <dbReference type="NCBI Taxonomy" id="1095629"/>
    <lineage>
        <taxon>Eukaryota</taxon>
        <taxon>Fungi</taxon>
        <taxon>Dikarya</taxon>
        <taxon>Basidiomycota</taxon>
        <taxon>Agaricomycotina</taxon>
        <taxon>Agaricomycetes</taxon>
        <taxon>Agaricomycetidae</taxon>
        <taxon>Agaricales</taxon>
        <taxon>Agaricineae</taxon>
        <taxon>Hydnangiaceae</taxon>
        <taxon>Laccaria</taxon>
    </lineage>
</organism>
<name>A0A0C9WQF8_9AGAR</name>
<dbReference type="EMBL" id="KN838624">
    <property type="protein sequence ID" value="KIK00485.1"/>
    <property type="molecule type" value="Genomic_DNA"/>
</dbReference>
<dbReference type="OrthoDB" id="3252362at2759"/>
<dbReference type="Pfam" id="PF18759">
    <property type="entry name" value="Plavaka"/>
    <property type="match status" value="1"/>
</dbReference>
<dbReference type="Proteomes" id="UP000054477">
    <property type="component" value="Unassembled WGS sequence"/>
</dbReference>
<protein>
    <submittedName>
        <fullName evidence="1">Uncharacterized protein</fullName>
    </submittedName>
</protein>
<reference evidence="2" key="2">
    <citation type="submission" date="2015-01" db="EMBL/GenBank/DDBJ databases">
        <title>Evolutionary Origins and Diversification of the Mycorrhizal Mutualists.</title>
        <authorList>
            <consortium name="DOE Joint Genome Institute"/>
            <consortium name="Mycorrhizal Genomics Consortium"/>
            <person name="Kohler A."/>
            <person name="Kuo A."/>
            <person name="Nagy L.G."/>
            <person name="Floudas D."/>
            <person name="Copeland A."/>
            <person name="Barry K.W."/>
            <person name="Cichocki N."/>
            <person name="Veneault-Fourrey C."/>
            <person name="LaButti K."/>
            <person name="Lindquist E.A."/>
            <person name="Lipzen A."/>
            <person name="Lundell T."/>
            <person name="Morin E."/>
            <person name="Murat C."/>
            <person name="Riley R."/>
            <person name="Ohm R."/>
            <person name="Sun H."/>
            <person name="Tunlid A."/>
            <person name="Henrissat B."/>
            <person name="Grigoriev I.V."/>
            <person name="Hibbett D.S."/>
            <person name="Martin F."/>
        </authorList>
    </citation>
    <scope>NUCLEOTIDE SEQUENCE [LARGE SCALE GENOMIC DNA]</scope>
    <source>
        <strain evidence="2">LaAM-08-1</strain>
    </source>
</reference>
<keyword evidence="2" id="KW-1185">Reference proteome</keyword>
<dbReference type="InterPro" id="IPR041078">
    <property type="entry name" value="Plavaka"/>
</dbReference>
<evidence type="ECO:0000313" key="1">
    <source>
        <dbReference type="EMBL" id="KIK00485.1"/>
    </source>
</evidence>
<sequence length="462" mass="52572">MAFILRPLEKLGVMGLHLQSRDGAIHDCHPIFAAHIEDYPEQVLVTAIKTGECPICPAKGDELEDPDCVREHRDLTEILDALNSIDKGATEFTHACKAAGINPIQQPFWKNLPFVHIYHCITPNILHQLYQGVIKHVISWVCSACGDAGIDARCRRLPPISDYSSRASHTCLELLVLSMTKFVDSSLAFLSTFSSQMACGTCLICAVRGILDFLYLAKYPVHTTETLDELDAVLQEFDDNKKIFINLCIHNDFNFPKGHFTHHYRYLIQLYETADIFNTEYTERLHIDLAKDAYHSTNSKDEYPQMTLWLDCHERILLHDKYLRWRLSTVALDNSGDQPLLPPPPLLPKCPLLVFPCEVKMSQRHTEYGVSLDTIKESYRASCFNTVLARYIIHLKHPEFPQRQVTNAAEDFHIPFHKVSVFHRIKFISHDPFSTNPSADIVVDSIHSEPPGLDKYGKVIPA</sequence>
<evidence type="ECO:0000313" key="2">
    <source>
        <dbReference type="Proteomes" id="UP000054477"/>
    </source>
</evidence>
<gene>
    <name evidence="1" type="ORF">K443DRAFT_122789</name>
</gene>
<dbReference type="HOGENOM" id="CLU_006344_12_2_1"/>
<proteinExistence type="predicted"/>